<dbReference type="InterPro" id="IPR000504">
    <property type="entry name" value="RRM_dom"/>
</dbReference>
<dbReference type="Pfam" id="PF00076">
    <property type="entry name" value="RRM_1"/>
    <property type="match status" value="1"/>
</dbReference>
<gene>
    <name evidence="4" type="ORF">TRITD_7Av1G057710</name>
</gene>
<feature type="domain" description="RRM" evidence="3">
    <location>
        <begin position="74"/>
        <end position="103"/>
    </location>
</feature>
<dbReference type="InterPro" id="IPR035979">
    <property type="entry name" value="RBD_domain_sf"/>
</dbReference>
<sequence length="115" mass="12310">MGTILMLLFCGHSLGQEHNLQKFAGRPRPGHPAPPRALPREHPCTSPATPGCRPPGSCPATPRASSIATSDAIMWDQKTGRSRGSGFVSFRNQQNAQTAINELMVHSLLLIASNV</sequence>
<reference evidence="4 5" key="1">
    <citation type="submission" date="2017-09" db="EMBL/GenBank/DDBJ databases">
        <authorList>
            <consortium name="International Durum Wheat Genome Sequencing Consortium (IDWGSC)"/>
            <person name="Milanesi L."/>
        </authorList>
    </citation>
    <scope>NUCLEOTIDE SEQUENCE [LARGE SCALE GENOMIC DNA]</scope>
    <source>
        <strain evidence="5">cv. Svevo</strain>
    </source>
</reference>
<feature type="signal peptide" evidence="2">
    <location>
        <begin position="1"/>
        <end position="15"/>
    </location>
</feature>
<evidence type="ECO:0000313" key="4">
    <source>
        <dbReference type="EMBL" id="VAI72128.1"/>
    </source>
</evidence>
<organism evidence="4 5">
    <name type="scientific">Triticum turgidum subsp. durum</name>
    <name type="common">Durum wheat</name>
    <name type="synonym">Triticum durum</name>
    <dbReference type="NCBI Taxonomy" id="4567"/>
    <lineage>
        <taxon>Eukaryota</taxon>
        <taxon>Viridiplantae</taxon>
        <taxon>Streptophyta</taxon>
        <taxon>Embryophyta</taxon>
        <taxon>Tracheophyta</taxon>
        <taxon>Spermatophyta</taxon>
        <taxon>Magnoliopsida</taxon>
        <taxon>Liliopsida</taxon>
        <taxon>Poales</taxon>
        <taxon>Poaceae</taxon>
        <taxon>BOP clade</taxon>
        <taxon>Pooideae</taxon>
        <taxon>Triticodae</taxon>
        <taxon>Triticeae</taxon>
        <taxon>Triticinae</taxon>
        <taxon>Triticum</taxon>
    </lineage>
</organism>
<name>A0A9R0Z844_TRITD</name>
<evidence type="ECO:0000313" key="5">
    <source>
        <dbReference type="Proteomes" id="UP000324705"/>
    </source>
</evidence>
<dbReference type="Proteomes" id="UP000324705">
    <property type="component" value="Chromosome 7A"/>
</dbReference>
<evidence type="ECO:0000256" key="1">
    <source>
        <dbReference type="SAM" id="MobiDB-lite"/>
    </source>
</evidence>
<keyword evidence="5" id="KW-1185">Reference proteome</keyword>
<feature type="region of interest" description="Disordered" evidence="1">
    <location>
        <begin position="20"/>
        <end position="64"/>
    </location>
</feature>
<evidence type="ECO:0000256" key="2">
    <source>
        <dbReference type="SAM" id="SignalP"/>
    </source>
</evidence>
<protein>
    <recommendedName>
        <fullName evidence="3">RRM domain-containing protein</fullName>
    </recommendedName>
</protein>
<dbReference type="GO" id="GO:0003723">
    <property type="term" value="F:RNA binding"/>
    <property type="evidence" value="ECO:0007669"/>
    <property type="project" value="InterPro"/>
</dbReference>
<dbReference type="Gramene" id="TRITD7Av1G057710.2">
    <property type="protein sequence ID" value="TRITD7Av1G057710.2"/>
    <property type="gene ID" value="TRITD7Av1G057710"/>
</dbReference>
<dbReference type="InterPro" id="IPR012677">
    <property type="entry name" value="Nucleotide-bd_a/b_plait_sf"/>
</dbReference>
<dbReference type="EMBL" id="LT934123">
    <property type="protein sequence ID" value="VAI72128.1"/>
    <property type="molecule type" value="Genomic_DNA"/>
</dbReference>
<keyword evidence="2" id="KW-0732">Signal</keyword>
<proteinExistence type="predicted"/>
<dbReference type="SUPFAM" id="SSF54928">
    <property type="entry name" value="RNA-binding domain, RBD"/>
    <property type="match status" value="1"/>
</dbReference>
<accession>A0A9R0Z844</accession>
<dbReference type="OMA" id="CSDAIMW"/>
<dbReference type="AlphaFoldDB" id="A0A9R0Z844"/>
<feature type="chain" id="PRO_5040414931" description="RRM domain-containing protein" evidence="2">
    <location>
        <begin position="16"/>
        <end position="115"/>
    </location>
</feature>
<evidence type="ECO:0000259" key="3">
    <source>
        <dbReference type="Pfam" id="PF00076"/>
    </source>
</evidence>
<dbReference type="Gene3D" id="3.30.70.330">
    <property type="match status" value="1"/>
</dbReference>